<sequence>MRIHLIIFHKHVNSKVQHLLYNSQAHKFEGWFWHVTDFHWDFTYWDRQLSCNDQVPNPGKYGDYWCDAPWSLVNSSVVAMKNSIDNTLHTGDDNVDFEIHDAILGNITQLLKENFPEVPVYATFGNHDYYPHNQFPPHGNELYNRTYIKWKTWINDSSQMEYFLKGGYYSVKTTHGRLRIIGLNTNLYYTSDKLTATLTDPADQLVWLENELEKAKNNNEKVLITGHVPPGITAPSNILWMYPQYNKRINQILTAYSDIIVGQHFGHEHEDSFRVYFKNDKPVMSQFCAPSVTPWRYKIPGRTGPPHNPGVRLIKYNRDSGEHLELVQYYMDLPKTNKMLNPEWEVEYTLPKDYGMSDLSPGSFGKLLTKMSQSESMEFKNYMKWKIVSAVNTDEPKCDINCKSSYICSLKTVDPQLFNKCKNEFVSTASITSKAQFTLLMSLTFVFVLKP</sequence>
<comment type="subcellular location">
    <subcellularLocation>
        <location evidence="2">Secreted</location>
    </subcellularLocation>
</comment>
<keyword evidence="6" id="KW-0732">Signal</keyword>
<name>A0ABQ9FHP3_TEGGR</name>
<evidence type="ECO:0000313" key="13">
    <source>
        <dbReference type="Proteomes" id="UP001217089"/>
    </source>
</evidence>
<evidence type="ECO:0000256" key="5">
    <source>
        <dbReference type="ARBA" id="ARBA00022723"/>
    </source>
</evidence>
<keyword evidence="9" id="KW-0325">Glycoprotein</keyword>
<evidence type="ECO:0008006" key="14">
    <source>
        <dbReference type="Google" id="ProtNLM"/>
    </source>
</evidence>
<protein>
    <recommendedName>
        <fullName evidence="14">Sphingomyelin phosphodiesterase</fullName>
    </recommendedName>
</protein>
<evidence type="ECO:0000256" key="3">
    <source>
        <dbReference type="ARBA" id="ARBA00008234"/>
    </source>
</evidence>
<dbReference type="EMBL" id="JARBDR010000246">
    <property type="protein sequence ID" value="KAJ8316809.1"/>
    <property type="molecule type" value="Genomic_DNA"/>
</dbReference>
<evidence type="ECO:0000256" key="6">
    <source>
        <dbReference type="ARBA" id="ARBA00022729"/>
    </source>
</evidence>
<organism evidence="12 13">
    <name type="scientific">Tegillarca granosa</name>
    <name type="common">Malaysian cockle</name>
    <name type="synonym">Anadara granosa</name>
    <dbReference type="NCBI Taxonomy" id="220873"/>
    <lineage>
        <taxon>Eukaryota</taxon>
        <taxon>Metazoa</taxon>
        <taxon>Spiralia</taxon>
        <taxon>Lophotrochozoa</taxon>
        <taxon>Mollusca</taxon>
        <taxon>Bivalvia</taxon>
        <taxon>Autobranchia</taxon>
        <taxon>Pteriomorphia</taxon>
        <taxon>Arcoida</taxon>
        <taxon>Arcoidea</taxon>
        <taxon>Arcidae</taxon>
        <taxon>Tegillarca</taxon>
    </lineage>
</organism>
<dbReference type="InterPro" id="IPR041805">
    <property type="entry name" value="ASMase/PPN1_MPP"/>
</dbReference>
<gene>
    <name evidence="12" type="ORF">KUTeg_004713</name>
</gene>
<evidence type="ECO:0000256" key="9">
    <source>
        <dbReference type="ARBA" id="ARBA00023180"/>
    </source>
</evidence>
<keyword evidence="8" id="KW-0862">Zinc</keyword>
<keyword evidence="7" id="KW-0378">Hydrolase</keyword>
<dbReference type="Proteomes" id="UP001217089">
    <property type="component" value="Unassembled WGS sequence"/>
</dbReference>
<evidence type="ECO:0000256" key="8">
    <source>
        <dbReference type="ARBA" id="ARBA00022833"/>
    </source>
</evidence>
<reference evidence="12 13" key="1">
    <citation type="submission" date="2022-12" db="EMBL/GenBank/DDBJ databases">
        <title>Chromosome-level genome of Tegillarca granosa.</title>
        <authorList>
            <person name="Kim J."/>
        </authorList>
    </citation>
    <scope>NUCLEOTIDE SEQUENCE [LARGE SCALE GENOMIC DNA]</scope>
    <source>
        <strain evidence="12">Teg-2019</strain>
        <tissue evidence="12">Adductor muscle</tissue>
    </source>
</reference>
<evidence type="ECO:0000256" key="1">
    <source>
        <dbReference type="ARBA" id="ARBA00001947"/>
    </source>
</evidence>
<comment type="caution">
    <text evidence="12">The sequence shown here is derived from an EMBL/GenBank/DDBJ whole genome shotgun (WGS) entry which is preliminary data.</text>
</comment>
<evidence type="ECO:0000256" key="2">
    <source>
        <dbReference type="ARBA" id="ARBA00004613"/>
    </source>
</evidence>
<keyword evidence="13" id="KW-1185">Reference proteome</keyword>
<evidence type="ECO:0000256" key="7">
    <source>
        <dbReference type="ARBA" id="ARBA00022801"/>
    </source>
</evidence>
<dbReference type="InterPro" id="IPR045473">
    <property type="entry name" value="ASM_C"/>
</dbReference>
<dbReference type="PANTHER" id="PTHR10340">
    <property type="entry name" value="SPHINGOMYELIN PHOSPHODIESTERASE"/>
    <property type="match status" value="1"/>
</dbReference>
<dbReference type="InterPro" id="IPR004843">
    <property type="entry name" value="Calcineurin-like_PHP"/>
</dbReference>
<dbReference type="Pfam" id="PF19272">
    <property type="entry name" value="ASMase_C"/>
    <property type="match status" value="1"/>
</dbReference>
<evidence type="ECO:0000259" key="10">
    <source>
        <dbReference type="Pfam" id="PF00149"/>
    </source>
</evidence>
<dbReference type="PANTHER" id="PTHR10340:SF57">
    <property type="entry name" value="METALLOPHOS DOMAIN-CONTAINING PROTEIN"/>
    <property type="match status" value="1"/>
</dbReference>
<comment type="cofactor">
    <cofactor evidence="1">
        <name>Zn(2+)</name>
        <dbReference type="ChEBI" id="CHEBI:29105"/>
    </cofactor>
</comment>
<feature type="domain" description="Sphingomyelin phosphodiesterase C-terminal" evidence="11">
    <location>
        <begin position="281"/>
        <end position="423"/>
    </location>
</feature>
<evidence type="ECO:0000256" key="4">
    <source>
        <dbReference type="ARBA" id="ARBA00022525"/>
    </source>
</evidence>
<dbReference type="Gene3D" id="3.60.21.10">
    <property type="match status" value="1"/>
</dbReference>
<dbReference type="CDD" id="cd00842">
    <property type="entry name" value="MPP_ASMase"/>
    <property type="match status" value="1"/>
</dbReference>
<dbReference type="Pfam" id="PF00149">
    <property type="entry name" value="Metallophos"/>
    <property type="match status" value="1"/>
</dbReference>
<accession>A0ABQ9FHP3</accession>
<evidence type="ECO:0000259" key="11">
    <source>
        <dbReference type="Pfam" id="PF19272"/>
    </source>
</evidence>
<proteinExistence type="inferred from homology"/>
<dbReference type="InterPro" id="IPR029052">
    <property type="entry name" value="Metallo-depent_PP-like"/>
</dbReference>
<keyword evidence="5" id="KW-0479">Metal-binding</keyword>
<dbReference type="SUPFAM" id="SSF56300">
    <property type="entry name" value="Metallo-dependent phosphatases"/>
    <property type="match status" value="1"/>
</dbReference>
<comment type="similarity">
    <text evidence="3">Belongs to the acid sphingomyelinase family.</text>
</comment>
<keyword evidence="4" id="KW-0964">Secreted</keyword>
<feature type="domain" description="Calcineurin-like phosphoesterase" evidence="10">
    <location>
        <begin position="32"/>
        <end position="270"/>
    </location>
</feature>
<evidence type="ECO:0000313" key="12">
    <source>
        <dbReference type="EMBL" id="KAJ8316809.1"/>
    </source>
</evidence>